<accession>A0A3G5AB71</accession>
<gene>
    <name evidence="1" type="ORF">Hyperionvirus27_8</name>
</gene>
<proteinExistence type="predicted"/>
<dbReference type="EMBL" id="MK072409">
    <property type="protein sequence ID" value="AYV84488.1"/>
    <property type="molecule type" value="Genomic_DNA"/>
</dbReference>
<evidence type="ECO:0000313" key="1">
    <source>
        <dbReference type="EMBL" id="AYV84488.1"/>
    </source>
</evidence>
<reference evidence="1" key="1">
    <citation type="submission" date="2018-10" db="EMBL/GenBank/DDBJ databases">
        <title>Hidden diversity of soil giant viruses.</title>
        <authorList>
            <person name="Schulz F."/>
            <person name="Alteio L."/>
            <person name="Goudeau D."/>
            <person name="Ryan E.M."/>
            <person name="Malmstrom R.R."/>
            <person name="Blanchard J."/>
            <person name="Woyke T."/>
        </authorList>
    </citation>
    <scope>NUCLEOTIDE SEQUENCE</scope>
    <source>
        <strain evidence="1">HYV1</strain>
    </source>
</reference>
<name>A0A3G5AB71_9VIRU</name>
<organism evidence="1">
    <name type="scientific">Hyperionvirus sp</name>
    <dbReference type="NCBI Taxonomy" id="2487770"/>
    <lineage>
        <taxon>Viruses</taxon>
        <taxon>Varidnaviria</taxon>
        <taxon>Bamfordvirae</taxon>
        <taxon>Nucleocytoviricota</taxon>
        <taxon>Megaviricetes</taxon>
        <taxon>Imitervirales</taxon>
        <taxon>Mimiviridae</taxon>
        <taxon>Klosneuvirinae</taxon>
    </lineage>
</organism>
<sequence length="150" mass="17254">MTPSDNDLNEMKAFLSQYGIECMDITKNVNENNYQGHLKLSKRNVKRVRYFLRTSVTEPVFRYFECRHGMSNGITICFLNKGRLAGMNMKQFDESAKKNLKWLIPNVKLDCMVCLSKDVKSIASCHKCSKDICLTCRNKNLLVCPGCQKL</sequence>
<protein>
    <submittedName>
        <fullName evidence="1">Uncharacterized protein</fullName>
    </submittedName>
</protein>